<organism evidence="2 3">
    <name type="scientific">Pseudomonas parafulva</name>
    <dbReference type="NCBI Taxonomy" id="157782"/>
    <lineage>
        <taxon>Bacteria</taxon>
        <taxon>Pseudomonadati</taxon>
        <taxon>Pseudomonadota</taxon>
        <taxon>Gammaproteobacteria</taxon>
        <taxon>Pseudomonadales</taxon>
        <taxon>Pseudomonadaceae</taxon>
        <taxon>Pseudomonas</taxon>
    </lineage>
</organism>
<reference evidence="2 3" key="1">
    <citation type="journal article" date="2016" name="Front. Microbiol.">
        <title>Genomic Resource of Rice Seed Associated Bacteria.</title>
        <authorList>
            <person name="Midha S."/>
            <person name="Bansal K."/>
            <person name="Sharma S."/>
            <person name="Kumar N."/>
            <person name="Patil P.P."/>
            <person name="Chaudhry V."/>
            <person name="Patil P.B."/>
        </authorList>
    </citation>
    <scope>NUCLEOTIDE SEQUENCE [LARGE SCALE GENOMIC DNA]</scope>
    <source>
        <strain evidence="2 3">NS96</strain>
    </source>
</reference>
<accession>A0AAJ0LMU9</accession>
<name>A0AAJ0LMU9_9PSED</name>
<dbReference type="Proteomes" id="UP000071644">
    <property type="component" value="Unassembled WGS sequence"/>
</dbReference>
<evidence type="ECO:0000313" key="2">
    <source>
        <dbReference type="EMBL" id="KTT19838.1"/>
    </source>
</evidence>
<evidence type="ECO:0000313" key="3">
    <source>
        <dbReference type="Proteomes" id="UP000071644"/>
    </source>
</evidence>
<evidence type="ECO:0000313" key="1">
    <source>
        <dbReference type="EMBL" id="AQW68870.1"/>
    </source>
</evidence>
<gene>
    <name evidence="1" type="ORF">B2J77_11915</name>
    <name evidence="2" type="ORF">NS96R_01540</name>
</gene>
<protein>
    <submittedName>
        <fullName evidence="2">Uncharacterized protein</fullName>
    </submittedName>
</protein>
<dbReference type="EMBL" id="LDSN01000005">
    <property type="protein sequence ID" value="KTT19838.1"/>
    <property type="molecule type" value="Genomic_DNA"/>
</dbReference>
<proteinExistence type="predicted"/>
<evidence type="ECO:0000313" key="4">
    <source>
        <dbReference type="Proteomes" id="UP000191010"/>
    </source>
</evidence>
<dbReference type="AlphaFoldDB" id="A0AAJ0LMU9"/>
<dbReference type="Proteomes" id="UP000191010">
    <property type="component" value="Chromosome"/>
</dbReference>
<keyword evidence="4" id="KW-1185">Reference proteome</keyword>
<sequence length="98" mass="10950">MSGLGRSWDHALVNKNKKGAYMSCLICAGQAESIECAGGWEQRQCAQCGCYRMSQALILTMMEEGQIFDTARMRQWLMVSRDSMPVPSIDRAQAILMP</sequence>
<dbReference type="EMBL" id="CP019952">
    <property type="protein sequence ID" value="AQW68870.1"/>
    <property type="molecule type" value="Genomic_DNA"/>
</dbReference>
<reference evidence="1 4" key="2">
    <citation type="submission" date="2017-02" db="EMBL/GenBank/DDBJ databases">
        <authorList>
            <person name="Guo L."/>
        </authorList>
    </citation>
    <scope>NUCLEOTIDE SEQUENCE [LARGE SCALE GENOMIC DNA]</scope>
    <source>
        <strain evidence="1 4">PRS09-11288</strain>
    </source>
</reference>